<protein>
    <recommendedName>
        <fullName evidence="3">DUF4230 domain-containing protein</fullName>
    </recommendedName>
</protein>
<accession>A0A2R3Z573</accession>
<dbReference type="EMBL" id="CP028136">
    <property type="protein sequence ID" value="AVR45362.1"/>
    <property type="molecule type" value="Genomic_DNA"/>
</dbReference>
<dbReference type="InterPro" id="IPR025324">
    <property type="entry name" value="DUF4230"/>
</dbReference>
<dbReference type="RefSeq" id="WP_107012140.1">
    <property type="nucleotide sequence ID" value="NZ_CP028136.1"/>
</dbReference>
<sequence>MKNFLLAFLFIAVLILSYLYIRERKNDKDSLEENTELIRNQIRNVGKLVVTEGNFTQVFTYKNSKSFYLDILSARKKALIIVNAEASVAYDLSKMETEIDRKNKKVIIKNIPEPELKIDPNIKYYDVTQDYLNQFNAEDYNRIKERIEKGLREKIEKSSLMTNSQNRLISELQKIYILTSSMGWTLEYRNQPIKNVEDFESLKL</sequence>
<reference evidence="2" key="1">
    <citation type="submission" date="2018-03" db="EMBL/GenBank/DDBJ databases">
        <title>Gramella fulva sp. nov., isolated from a dry surface of tidal flat.</title>
        <authorList>
            <person name="Hwang S.H."/>
            <person name="Hwang W.M."/>
            <person name="Kang K."/>
            <person name="Ahn T.-Y."/>
        </authorList>
    </citation>
    <scope>NUCLEOTIDE SEQUENCE [LARGE SCALE GENOMIC DNA]</scope>
    <source>
        <strain evidence="2">SH35</strain>
    </source>
</reference>
<dbReference type="AlphaFoldDB" id="A0A2R3Z573"/>
<keyword evidence="2" id="KW-1185">Reference proteome</keyword>
<evidence type="ECO:0000313" key="2">
    <source>
        <dbReference type="Proteomes" id="UP000241507"/>
    </source>
</evidence>
<name>A0A2R3Z573_9FLAO</name>
<dbReference type="KEGG" id="grs:C7S20_08815"/>
<evidence type="ECO:0008006" key="3">
    <source>
        <dbReference type="Google" id="ProtNLM"/>
    </source>
</evidence>
<evidence type="ECO:0000313" key="1">
    <source>
        <dbReference type="EMBL" id="AVR45362.1"/>
    </source>
</evidence>
<gene>
    <name evidence="1" type="ORF">C7S20_08815</name>
</gene>
<organism evidence="1 2">
    <name type="scientific">Christiangramia fulva</name>
    <dbReference type="NCBI Taxonomy" id="2126553"/>
    <lineage>
        <taxon>Bacteria</taxon>
        <taxon>Pseudomonadati</taxon>
        <taxon>Bacteroidota</taxon>
        <taxon>Flavobacteriia</taxon>
        <taxon>Flavobacteriales</taxon>
        <taxon>Flavobacteriaceae</taxon>
        <taxon>Christiangramia</taxon>
    </lineage>
</organism>
<dbReference type="Proteomes" id="UP000241507">
    <property type="component" value="Chromosome"/>
</dbReference>
<dbReference type="Pfam" id="PF14014">
    <property type="entry name" value="DUF4230"/>
    <property type="match status" value="1"/>
</dbReference>
<dbReference type="OrthoDB" id="5700441at2"/>
<proteinExistence type="predicted"/>